<dbReference type="EMBL" id="BMAC01000174">
    <property type="protein sequence ID" value="GFP88864.1"/>
    <property type="molecule type" value="Genomic_DNA"/>
</dbReference>
<feature type="region of interest" description="Disordered" evidence="2">
    <location>
        <begin position="25"/>
        <end position="48"/>
    </location>
</feature>
<reference evidence="4" key="1">
    <citation type="submission" date="2020-07" db="EMBL/GenBank/DDBJ databases">
        <title>Ethylene signaling mediates host invasion by parasitic plants.</title>
        <authorList>
            <person name="Yoshida S."/>
        </authorList>
    </citation>
    <scope>NUCLEOTIDE SEQUENCE</scope>
    <source>
        <strain evidence="4">Okayama</strain>
    </source>
</reference>
<dbReference type="Gene3D" id="3.30.40.10">
    <property type="entry name" value="Zinc/RING finger domain, C3HC4 (zinc finger)"/>
    <property type="match status" value="1"/>
</dbReference>
<proteinExistence type="predicted"/>
<keyword evidence="1" id="KW-0862">Zinc</keyword>
<keyword evidence="5" id="KW-1185">Reference proteome</keyword>
<evidence type="ECO:0000259" key="3">
    <source>
        <dbReference type="PROSITE" id="PS50089"/>
    </source>
</evidence>
<protein>
    <recommendedName>
        <fullName evidence="3">RING-type domain-containing protein</fullName>
    </recommendedName>
</protein>
<evidence type="ECO:0000256" key="1">
    <source>
        <dbReference type="PROSITE-ProRule" id="PRU00175"/>
    </source>
</evidence>
<name>A0A830BX30_9LAMI</name>
<dbReference type="GO" id="GO:0008270">
    <property type="term" value="F:zinc ion binding"/>
    <property type="evidence" value="ECO:0007669"/>
    <property type="project" value="UniProtKB-KW"/>
</dbReference>
<dbReference type="Pfam" id="PF13920">
    <property type="entry name" value="zf-C3HC4_3"/>
    <property type="match status" value="1"/>
</dbReference>
<feature type="compositionally biased region" description="Basic and acidic residues" evidence="2">
    <location>
        <begin position="172"/>
        <end position="205"/>
    </location>
</feature>
<dbReference type="AlphaFoldDB" id="A0A830BX30"/>
<keyword evidence="1" id="KW-0863">Zinc-finger</keyword>
<dbReference type="InterPro" id="IPR013083">
    <property type="entry name" value="Znf_RING/FYVE/PHD"/>
</dbReference>
<dbReference type="Proteomes" id="UP000653305">
    <property type="component" value="Unassembled WGS sequence"/>
</dbReference>
<dbReference type="InterPro" id="IPR001841">
    <property type="entry name" value="Znf_RING"/>
</dbReference>
<feature type="domain" description="RING-type" evidence="3">
    <location>
        <begin position="267"/>
        <end position="305"/>
    </location>
</feature>
<accession>A0A830BX30</accession>
<comment type="caution">
    <text evidence="4">The sequence shown here is derived from an EMBL/GenBank/DDBJ whole genome shotgun (WGS) entry which is preliminary data.</text>
</comment>
<feature type="region of interest" description="Disordered" evidence="2">
    <location>
        <begin position="156"/>
        <end position="212"/>
    </location>
</feature>
<organism evidence="4 5">
    <name type="scientific">Phtheirospermum japonicum</name>
    <dbReference type="NCBI Taxonomy" id="374723"/>
    <lineage>
        <taxon>Eukaryota</taxon>
        <taxon>Viridiplantae</taxon>
        <taxon>Streptophyta</taxon>
        <taxon>Embryophyta</taxon>
        <taxon>Tracheophyta</taxon>
        <taxon>Spermatophyta</taxon>
        <taxon>Magnoliopsida</taxon>
        <taxon>eudicotyledons</taxon>
        <taxon>Gunneridae</taxon>
        <taxon>Pentapetalae</taxon>
        <taxon>asterids</taxon>
        <taxon>lamiids</taxon>
        <taxon>Lamiales</taxon>
        <taxon>Orobanchaceae</taxon>
        <taxon>Orobanchaceae incertae sedis</taxon>
        <taxon>Phtheirospermum</taxon>
    </lineage>
</organism>
<dbReference type="PANTHER" id="PTHR46629">
    <property type="entry name" value="OS01G0917900 PROTEIN"/>
    <property type="match status" value="1"/>
</dbReference>
<dbReference type="SMART" id="SM00184">
    <property type="entry name" value="RING"/>
    <property type="match status" value="1"/>
</dbReference>
<dbReference type="SUPFAM" id="SSF57850">
    <property type="entry name" value="RING/U-box"/>
    <property type="match status" value="1"/>
</dbReference>
<dbReference type="CDD" id="cd16449">
    <property type="entry name" value="RING-HC"/>
    <property type="match status" value="1"/>
</dbReference>
<dbReference type="OrthoDB" id="1711136at2759"/>
<evidence type="ECO:0000313" key="5">
    <source>
        <dbReference type="Proteomes" id="UP000653305"/>
    </source>
</evidence>
<evidence type="ECO:0000256" key="2">
    <source>
        <dbReference type="SAM" id="MobiDB-lite"/>
    </source>
</evidence>
<dbReference type="PROSITE" id="PS50089">
    <property type="entry name" value="ZF_RING_2"/>
    <property type="match status" value="1"/>
</dbReference>
<keyword evidence="1" id="KW-0479">Metal-binding</keyword>
<sequence length="315" mass="34833">MALVGGEKLDSHNLRDFLRIKDDDRHSNLNQSTSSGGGGGRNKPPGLTLNAILSAKRSPAPPRPANEPPMQRIESNRTLLDIIREDQTSGLGGDQRDGRRSWKQLREKIRLRTRGGGGSAWFSTDSIPASDVPISNNNHYNNRTTMMMTRRQSTRLNPGMDSAELTQLDSSPGRETDRASGRFEHTINEDERRRHDDAEEVERGGDALGGEYGAAEQPVRMSLMALLAENDRQMGLEGSAFVMGEGEEDVAEEESVSVAAVGEYNNCCVCMLRHKGAAFIPCGHTFCRLCSRELWAQRGNCPLCNNYILEILDIF</sequence>
<gene>
    <name evidence="4" type="ORF">PHJA_001030100</name>
</gene>
<evidence type="ECO:0000313" key="4">
    <source>
        <dbReference type="EMBL" id="GFP88864.1"/>
    </source>
</evidence>